<evidence type="ECO:0000256" key="3">
    <source>
        <dbReference type="ARBA" id="ARBA00022801"/>
    </source>
</evidence>
<comment type="caution">
    <text evidence="7">The sequence shown here is derived from an EMBL/GenBank/DDBJ whole genome shotgun (WGS) entry which is preliminary data.</text>
</comment>
<dbReference type="PIRSF" id="PIRSF000898">
    <property type="entry name" value="Acid_Ptase_5"/>
    <property type="match status" value="1"/>
</dbReference>
<reference evidence="7 8" key="1">
    <citation type="journal article" date="2024" name="Nat. Commun.">
        <title>Phylogenomics reveals the evolutionary origins of lichenization in chlorophyte algae.</title>
        <authorList>
            <person name="Puginier C."/>
            <person name="Libourel C."/>
            <person name="Otte J."/>
            <person name="Skaloud P."/>
            <person name="Haon M."/>
            <person name="Grisel S."/>
            <person name="Petersen M."/>
            <person name="Berrin J.G."/>
            <person name="Delaux P.M."/>
            <person name="Dal Grande F."/>
            <person name="Keller J."/>
        </authorList>
    </citation>
    <scope>NUCLEOTIDE SEQUENCE [LARGE SCALE GENOMIC DNA]</scope>
    <source>
        <strain evidence="7 8">SAG 216-7</strain>
    </source>
</reference>
<protein>
    <recommendedName>
        <fullName evidence="4">Purple acid phosphatase</fullName>
        <ecNumber evidence="4">3.1.3.2</ecNumber>
    </recommendedName>
</protein>
<evidence type="ECO:0000256" key="2">
    <source>
        <dbReference type="ARBA" id="ARBA00022729"/>
    </source>
</evidence>
<sequence length="373" mass="41771">MTELSVPAKDSTCNAGLCPPAKAPLEGTSWKVYSAIALTICALLLLASVLTAVGLEGRSSEDYQIKFLVVGDWGRNGLYNQSEVAKAMGRVGHNLDFVISVGDNFYESGLTSVEDTQFDTSFTEVYTAESLQVPWHVVLGNHDMGEYWPSNSADRTMPRPTNCPTDATNDDCFYGPLHQLDVRLRDRDSRWHCERSWTMTLAEGAVEFFFIDTSSMVQEYREVVWAVNRGGILEQSPDAQLKELEVRLARSTAEWKIVVGHHPILSDLHEYPEVGVALKPLMDRYGVHAYLCGHEHNLQHLHVDAESTHYVVSGGGSQSNAYGFVDEERPDLKLFYPGSGFVECILHPQQLQVHYYSISQNEAFYSFAIDHQI</sequence>
<feature type="domain" description="Calcineurin-like phosphoesterase" evidence="6">
    <location>
        <begin position="65"/>
        <end position="297"/>
    </location>
</feature>
<name>A0ABR2YFQ5_9CHLO</name>
<dbReference type="InterPro" id="IPR029052">
    <property type="entry name" value="Metallo-depent_PP-like"/>
</dbReference>
<dbReference type="InterPro" id="IPR024927">
    <property type="entry name" value="Acid_PPase"/>
</dbReference>
<organism evidence="7 8">
    <name type="scientific">Coccomyxa subellipsoidea</name>
    <dbReference type="NCBI Taxonomy" id="248742"/>
    <lineage>
        <taxon>Eukaryota</taxon>
        <taxon>Viridiplantae</taxon>
        <taxon>Chlorophyta</taxon>
        <taxon>core chlorophytes</taxon>
        <taxon>Trebouxiophyceae</taxon>
        <taxon>Trebouxiophyceae incertae sedis</taxon>
        <taxon>Coccomyxaceae</taxon>
        <taxon>Coccomyxa</taxon>
    </lineage>
</organism>
<dbReference type="PANTHER" id="PTHR10161">
    <property type="entry name" value="TARTRATE-RESISTANT ACID PHOSPHATASE TYPE 5"/>
    <property type="match status" value="1"/>
</dbReference>
<evidence type="ECO:0000313" key="8">
    <source>
        <dbReference type="Proteomes" id="UP001491310"/>
    </source>
</evidence>
<dbReference type="SUPFAM" id="SSF56300">
    <property type="entry name" value="Metallo-dependent phosphatases"/>
    <property type="match status" value="1"/>
</dbReference>
<evidence type="ECO:0000256" key="1">
    <source>
        <dbReference type="ARBA" id="ARBA00000032"/>
    </source>
</evidence>
<dbReference type="Gene3D" id="3.60.21.10">
    <property type="match status" value="1"/>
</dbReference>
<keyword evidence="5" id="KW-0472">Membrane</keyword>
<keyword evidence="8" id="KW-1185">Reference proteome</keyword>
<evidence type="ECO:0000256" key="5">
    <source>
        <dbReference type="SAM" id="Phobius"/>
    </source>
</evidence>
<proteinExistence type="predicted"/>
<accession>A0ABR2YFQ5</accession>
<dbReference type="InterPro" id="IPR051558">
    <property type="entry name" value="Metallophosphoesterase_PAP"/>
</dbReference>
<dbReference type="EMBL" id="JALJOT010000013">
    <property type="protein sequence ID" value="KAK9904250.1"/>
    <property type="molecule type" value="Genomic_DNA"/>
</dbReference>
<evidence type="ECO:0000313" key="7">
    <source>
        <dbReference type="EMBL" id="KAK9904250.1"/>
    </source>
</evidence>
<keyword evidence="3 4" id="KW-0378">Hydrolase</keyword>
<dbReference type="Pfam" id="PF00149">
    <property type="entry name" value="Metallophos"/>
    <property type="match status" value="1"/>
</dbReference>
<dbReference type="InterPro" id="IPR004843">
    <property type="entry name" value="Calcineurin-like_PHP"/>
</dbReference>
<evidence type="ECO:0000259" key="6">
    <source>
        <dbReference type="Pfam" id="PF00149"/>
    </source>
</evidence>
<keyword evidence="5" id="KW-1133">Transmembrane helix</keyword>
<keyword evidence="5" id="KW-0812">Transmembrane</keyword>
<gene>
    <name evidence="7" type="ORF">WJX75_007708</name>
</gene>
<comment type="catalytic activity">
    <reaction evidence="1 4">
        <text>a phosphate monoester + H2O = an alcohol + phosphate</text>
        <dbReference type="Rhea" id="RHEA:15017"/>
        <dbReference type="ChEBI" id="CHEBI:15377"/>
        <dbReference type="ChEBI" id="CHEBI:30879"/>
        <dbReference type="ChEBI" id="CHEBI:43474"/>
        <dbReference type="ChEBI" id="CHEBI:67140"/>
        <dbReference type="EC" id="3.1.3.2"/>
    </reaction>
</comment>
<keyword evidence="4" id="KW-0408">Iron</keyword>
<evidence type="ECO:0000256" key="4">
    <source>
        <dbReference type="PIRNR" id="PIRNR000898"/>
    </source>
</evidence>
<keyword evidence="2" id="KW-0732">Signal</keyword>
<dbReference type="EC" id="3.1.3.2" evidence="4"/>
<feature type="transmembrane region" description="Helical" evidence="5">
    <location>
        <begin position="32"/>
        <end position="55"/>
    </location>
</feature>
<dbReference type="Proteomes" id="UP001491310">
    <property type="component" value="Unassembled WGS sequence"/>
</dbReference>
<dbReference type="PANTHER" id="PTHR10161:SF14">
    <property type="entry name" value="TARTRATE-RESISTANT ACID PHOSPHATASE TYPE 5"/>
    <property type="match status" value="1"/>
</dbReference>